<dbReference type="Pfam" id="PF00186">
    <property type="entry name" value="DHFR_1"/>
    <property type="match status" value="1"/>
</dbReference>
<accession>A0A0C2Z4U7</accession>
<keyword evidence="6" id="KW-0560">Oxidoreductase</keyword>
<dbReference type="GO" id="GO:0050661">
    <property type="term" value="F:NADP binding"/>
    <property type="evidence" value="ECO:0007669"/>
    <property type="project" value="InterPro"/>
</dbReference>
<evidence type="ECO:0000313" key="9">
    <source>
        <dbReference type="EMBL" id="KIM48222.1"/>
    </source>
</evidence>
<dbReference type="OrthoDB" id="414698at2759"/>
<dbReference type="InterPro" id="IPR012259">
    <property type="entry name" value="DHFR"/>
</dbReference>
<evidence type="ECO:0000256" key="3">
    <source>
        <dbReference type="ARBA" id="ARBA00018886"/>
    </source>
</evidence>
<dbReference type="PRINTS" id="PR00070">
    <property type="entry name" value="DHFR"/>
</dbReference>
<name>A0A0C2Z4U7_HEBCY</name>
<dbReference type="InterPro" id="IPR017925">
    <property type="entry name" value="DHFR_CS"/>
</dbReference>
<dbReference type="EC" id="1.5.1.3" evidence="2"/>
<dbReference type="CDD" id="cd00209">
    <property type="entry name" value="DHFR"/>
    <property type="match status" value="1"/>
</dbReference>
<dbReference type="Gene3D" id="3.40.430.10">
    <property type="entry name" value="Dihydrofolate Reductase, subunit A"/>
    <property type="match status" value="1"/>
</dbReference>
<evidence type="ECO:0000256" key="2">
    <source>
        <dbReference type="ARBA" id="ARBA00012856"/>
    </source>
</evidence>
<evidence type="ECO:0000256" key="1">
    <source>
        <dbReference type="ARBA" id="ARBA00004903"/>
    </source>
</evidence>
<reference evidence="10" key="2">
    <citation type="submission" date="2015-01" db="EMBL/GenBank/DDBJ databases">
        <title>Evolutionary Origins and Diversification of the Mycorrhizal Mutualists.</title>
        <authorList>
            <consortium name="DOE Joint Genome Institute"/>
            <consortium name="Mycorrhizal Genomics Consortium"/>
            <person name="Kohler A."/>
            <person name="Kuo A."/>
            <person name="Nagy L.G."/>
            <person name="Floudas D."/>
            <person name="Copeland A."/>
            <person name="Barry K.W."/>
            <person name="Cichocki N."/>
            <person name="Veneault-Fourrey C."/>
            <person name="LaButti K."/>
            <person name="Lindquist E.A."/>
            <person name="Lipzen A."/>
            <person name="Lundell T."/>
            <person name="Morin E."/>
            <person name="Murat C."/>
            <person name="Riley R."/>
            <person name="Ohm R."/>
            <person name="Sun H."/>
            <person name="Tunlid A."/>
            <person name="Henrissat B."/>
            <person name="Grigoriev I.V."/>
            <person name="Hibbett D.S."/>
            <person name="Martin F."/>
        </authorList>
    </citation>
    <scope>NUCLEOTIDE SEQUENCE [LARGE SCALE GENOMIC DNA]</scope>
    <source>
        <strain evidence="10">h7</strain>
    </source>
</reference>
<comment type="similarity">
    <text evidence="7">Belongs to the dihydrofolate reductase family.</text>
</comment>
<dbReference type="Proteomes" id="UP000053424">
    <property type="component" value="Unassembled WGS sequence"/>
</dbReference>
<keyword evidence="5" id="KW-0521">NADP</keyword>
<dbReference type="HOGENOM" id="CLU_043966_2_1_1"/>
<comment type="pathway">
    <text evidence="1">Cofactor biosynthesis; tetrahydrofolate biosynthesis; 5,6,7,8-tetrahydrofolate from 7,8-dihydrofolate: step 1/1.</text>
</comment>
<dbReference type="PROSITE" id="PS00075">
    <property type="entry name" value="DHFR_1"/>
    <property type="match status" value="1"/>
</dbReference>
<protein>
    <recommendedName>
        <fullName evidence="3">Dihydrofolate reductase</fullName>
        <ecNumber evidence="2">1.5.1.3</ecNumber>
    </recommendedName>
</protein>
<dbReference type="GO" id="GO:0046654">
    <property type="term" value="P:tetrahydrofolate biosynthetic process"/>
    <property type="evidence" value="ECO:0007669"/>
    <property type="project" value="UniProtKB-UniPathway"/>
</dbReference>
<dbReference type="GO" id="GO:0005739">
    <property type="term" value="C:mitochondrion"/>
    <property type="evidence" value="ECO:0007669"/>
    <property type="project" value="TreeGrafter"/>
</dbReference>
<evidence type="ECO:0000313" key="10">
    <source>
        <dbReference type="Proteomes" id="UP000053424"/>
    </source>
</evidence>
<gene>
    <name evidence="9" type="ORF">M413DRAFT_439942</name>
</gene>
<organism evidence="9 10">
    <name type="scientific">Hebeloma cylindrosporum</name>
    <dbReference type="NCBI Taxonomy" id="76867"/>
    <lineage>
        <taxon>Eukaryota</taxon>
        <taxon>Fungi</taxon>
        <taxon>Dikarya</taxon>
        <taxon>Basidiomycota</taxon>
        <taxon>Agaricomycotina</taxon>
        <taxon>Agaricomycetes</taxon>
        <taxon>Agaricomycetidae</taxon>
        <taxon>Agaricales</taxon>
        <taxon>Agaricineae</taxon>
        <taxon>Hymenogastraceae</taxon>
        <taxon>Hebeloma</taxon>
    </lineage>
</organism>
<dbReference type="GO" id="GO:0046655">
    <property type="term" value="P:folic acid metabolic process"/>
    <property type="evidence" value="ECO:0007669"/>
    <property type="project" value="TreeGrafter"/>
</dbReference>
<evidence type="ECO:0000256" key="7">
    <source>
        <dbReference type="RuleBase" id="RU004474"/>
    </source>
</evidence>
<dbReference type="EMBL" id="KN831769">
    <property type="protein sequence ID" value="KIM48222.1"/>
    <property type="molecule type" value="Genomic_DNA"/>
</dbReference>
<feature type="domain" description="DHFR" evidence="8">
    <location>
        <begin position="3"/>
        <end position="205"/>
    </location>
</feature>
<dbReference type="STRING" id="686832.A0A0C2Z4U7"/>
<dbReference type="SUPFAM" id="SSF53597">
    <property type="entry name" value="Dihydrofolate reductase-like"/>
    <property type="match status" value="1"/>
</dbReference>
<dbReference type="InterPro" id="IPR001796">
    <property type="entry name" value="DHFR_dom"/>
</dbReference>
<keyword evidence="10" id="KW-1185">Reference proteome</keyword>
<dbReference type="GO" id="GO:0004146">
    <property type="term" value="F:dihydrofolate reductase activity"/>
    <property type="evidence" value="ECO:0007669"/>
    <property type="project" value="UniProtKB-EC"/>
</dbReference>
<dbReference type="PANTHER" id="PTHR48069:SF3">
    <property type="entry name" value="DIHYDROFOLATE REDUCTASE"/>
    <property type="match status" value="1"/>
</dbReference>
<proteinExistence type="inferred from homology"/>
<dbReference type="GO" id="GO:0046452">
    <property type="term" value="P:dihydrofolate metabolic process"/>
    <property type="evidence" value="ECO:0007669"/>
    <property type="project" value="TreeGrafter"/>
</dbReference>
<dbReference type="GO" id="GO:0006730">
    <property type="term" value="P:one-carbon metabolic process"/>
    <property type="evidence" value="ECO:0007669"/>
    <property type="project" value="UniProtKB-KW"/>
</dbReference>
<sequence>MSRLTIIVAATKVNGIGVNARLPWRLPKEMKYFAQVTTSAPEGSQNAVIMGRNTWESIPTKFRPLPKRTNIVISRNATYNLNTTDAQVLLKDNLKSALSVFDPSTHTGATNLHRGFIIGGATVYAESLALPMSSTEPIVDRVLLTRILSPEFNECDVFMPDFLTSEKTHWRKSTHSDLEEWVGFEVPEGEQEENGVKYEFQMWVREQ</sequence>
<reference evidence="9 10" key="1">
    <citation type="submission" date="2014-04" db="EMBL/GenBank/DDBJ databases">
        <authorList>
            <consortium name="DOE Joint Genome Institute"/>
            <person name="Kuo A."/>
            <person name="Gay G."/>
            <person name="Dore J."/>
            <person name="Kohler A."/>
            <person name="Nagy L.G."/>
            <person name="Floudas D."/>
            <person name="Copeland A."/>
            <person name="Barry K.W."/>
            <person name="Cichocki N."/>
            <person name="Veneault-Fourrey C."/>
            <person name="LaButti K."/>
            <person name="Lindquist E.A."/>
            <person name="Lipzen A."/>
            <person name="Lundell T."/>
            <person name="Morin E."/>
            <person name="Murat C."/>
            <person name="Sun H."/>
            <person name="Tunlid A."/>
            <person name="Henrissat B."/>
            <person name="Grigoriev I.V."/>
            <person name="Hibbett D.S."/>
            <person name="Martin F."/>
            <person name="Nordberg H.P."/>
            <person name="Cantor M.N."/>
            <person name="Hua S.X."/>
        </authorList>
    </citation>
    <scope>NUCLEOTIDE SEQUENCE [LARGE SCALE GENOMIC DNA]</scope>
    <source>
        <strain evidence="10">h7</strain>
    </source>
</reference>
<dbReference type="PROSITE" id="PS51330">
    <property type="entry name" value="DHFR_2"/>
    <property type="match status" value="1"/>
</dbReference>
<dbReference type="AlphaFoldDB" id="A0A0C2Z4U7"/>
<keyword evidence="4" id="KW-0554">One-carbon metabolism</keyword>
<evidence type="ECO:0000256" key="5">
    <source>
        <dbReference type="ARBA" id="ARBA00022857"/>
    </source>
</evidence>
<evidence type="ECO:0000259" key="8">
    <source>
        <dbReference type="PROSITE" id="PS51330"/>
    </source>
</evidence>
<evidence type="ECO:0000256" key="4">
    <source>
        <dbReference type="ARBA" id="ARBA00022563"/>
    </source>
</evidence>
<dbReference type="InterPro" id="IPR024072">
    <property type="entry name" value="DHFR-like_dom_sf"/>
</dbReference>
<evidence type="ECO:0000256" key="6">
    <source>
        <dbReference type="ARBA" id="ARBA00023002"/>
    </source>
</evidence>
<dbReference type="PANTHER" id="PTHR48069">
    <property type="entry name" value="DIHYDROFOLATE REDUCTASE"/>
    <property type="match status" value="1"/>
</dbReference>
<dbReference type="UniPathway" id="UPA00077">
    <property type="reaction ID" value="UER00158"/>
</dbReference>